<keyword evidence="19" id="KW-0472">Membrane</keyword>
<keyword evidence="19" id="KW-1133">Transmembrane helix</keyword>
<feature type="transmembrane region" description="Helical" evidence="19">
    <location>
        <begin position="75"/>
        <end position="96"/>
    </location>
</feature>
<evidence type="ECO:0000256" key="11">
    <source>
        <dbReference type="ARBA" id="ARBA00022777"/>
    </source>
</evidence>
<proteinExistence type="predicted"/>
<keyword evidence="9" id="KW-0808">Transferase</keyword>
<dbReference type="EC" id="2.7.13.3" evidence="4"/>
<evidence type="ECO:0000256" key="15">
    <source>
        <dbReference type="ARBA" id="ARBA00023014"/>
    </source>
</evidence>
<evidence type="ECO:0000313" key="21">
    <source>
        <dbReference type="EMBL" id="RJL35544.1"/>
    </source>
</evidence>
<evidence type="ECO:0000256" key="17">
    <source>
        <dbReference type="ARBA" id="ARBA00030800"/>
    </source>
</evidence>
<dbReference type="CDD" id="cd16917">
    <property type="entry name" value="HATPase_UhpB-NarQ-NarX-like"/>
    <property type="match status" value="1"/>
</dbReference>
<evidence type="ECO:0000256" key="2">
    <source>
        <dbReference type="ARBA" id="ARBA00001966"/>
    </source>
</evidence>
<gene>
    <name evidence="21" type="ORF">D5H75_01730</name>
</gene>
<dbReference type="GO" id="GO:0005737">
    <property type="term" value="C:cytoplasm"/>
    <property type="evidence" value="ECO:0007669"/>
    <property type="project" value="UniProtKB-SubCell"/>
</dbReference>
<feature type="transmembrane region" description="Helical" evidence="19">
    <location>
        <begin position="138"/>
        <end position="155"/>
    </location>
</feature>
<dbReference type="Pfam" id="PF02518">
    <property type="entry name" value="HATPase_c"/>
    <property type="match status" value="1"/>
</dbReference>
<keyword evidence="15" id="KW-0411">Iron-sulfur</keyword>
<keyword evidence="15" id="KW-0479">Metal-binding</keyword>
<accession>A0A3A4BJU2</accession>
<evidence type="ECO:0000256" key="5">
    <source>
        <dbReference type="ARBA" id="ARBA00017322"/>
    </source>
</evidence>
<dbReference type="AlphaFoldDB" id="A0A3A4BJU2"/>
<evidence type="ECO:0000256" key="4">
    <source>
        <dbReference type="ARBA" id="ARBA00012438"/>
    </source>
</evidence>
<dbReference type="SMART" id="SM00387">
    <property type="entry name" value="HATPase_c"/>
    <property type="match status" value="1"/>
</dbReference>
<evidence type="ECO:0000256" key="13">
    <source>
        <dbReference type="ARBA" id="ARBA00023004"/>
    </source>
</evidence>
<evidence type="ECO:0000256" key="18">
    <source>
        <dbReference type="SAM" id="MobiDB-lite"/>
    </source>
</evidence>
<dbReference type="GO" id="GO:0046983">
    <property type="term" value="F:protein dimerization activity"/>
    <property type="evidence" value="ECO:0007669"/>
    <property type="project" value="InterPro"/>
</dbReference>
<dbReference type="Gene3D" id="1.20.5.1930">
    <property type="match status" value="1"/>
</dbReference>
<evidence type="ECO:0000313" key="22">
    <source>
        <dbReference type="Proteomes" id="UP000265768"/>
    </source>
</evidence>
<name>A0A3A4BJU2_9ACTN</name>
<evidence type="ECO:0000256" key="16">
    <source>
        <dbReference type="ARBA" id="ARBA00024827"/>
    </source>
</evidence>
<keyword evidence="14" id="KW-0902">Two-component regulatory system</keyword>
<dbReference type="EMBL" id="QZEY01000001">
    <property type="protein sequence ID" value="RJL35544.1"/>
    <property type="molecule type" value="Genomic_DNA"/>
</dbReference>
<dbReference type="InterPro" id="IPR004358">
    <property type="entry name" value="Sig_transdc_His_kin-like_C"/>
</dbReference>
<keyword evidence="11 21" id="KW-0418">Kinase</keyword>
<feature type="region of interest" description="Disordered" evidence="18">
    <location>
        <begin position="237"/>
        <end position="256"/>
    </location>
</feature>
<feature type="transmembrane region" description="Helical" evidence="19">
    <location>
        <begin position="15"/>
        <end position="35"/>
    </location>
</feature>
<dbReference type="InterPro" id="IPR036890">
    <property type="entry name" value="HATPase_C_sf"/>
</dbReference>
<evidence type="ECO:0000256" key="1">
    <source>
        <dbReference type="ARBA" id="ARBA00000085"/>
    </source>
</evidence>
<dbReference type="InterPro" id="IPR011712">
    <property type="entry name" value="Sig_transdc_His_kin_sub3_dim/P"/>
</dbReference>
<feature type="compositionally biased region" description="Basic and acidic residues" evidence="18">
    <location>
        <begin position="237"/>
        <end position="248"/>
    </location>
</feature>
<dbReference type="GO" id="GO:0016020">
    <property type="term" value="C:membrane"/>
    <property type="evidence" value="ECO:0007669"/>
    <property type="project" value="InterPro"/>
</dbReference>
<dbReference type="SUPFAM" id="SSF55874">
    <property type="entry name" value="ATPase domain of HSP90 chaperone/DNA topoisomerase II/histidine kinase"/>
    <property type="match status" value="1"/>
</dbReference>
<evidence type="ECO:0000256" key="6">
    <source>
        <dbReference type="ARBA" id="ARBA00022485"/>
    </source>
</evidence>
<comment type="subcellular location">
    <subcellularLocation>
        <location evidence="3">Cytoplasm</location>
    </subcellularLocation>
</comment>
<evidence type="ECO:0000256" key="9">
    <source>
        <dbReference type="ARBA" id="ARBA00022679"/>
    </source>
</evidence>
<evidence type="ECO:0000259" key="20">
    <source>
        <dbReference type="SMART" id="SM00387"/>
    </source>
</evidence>
<dbReference type="Gene3D" id="3.30.565.10">
    <property type="entry name" value="Histidine kinase-like ATPase, C-terminal domain"/>
    <property type="match status" value="1"/>
</dbReference>
<dbReference type="Proteomes" id="UP000265768">
    <property type="component" value="Unassembled WGS sequence"/>
</dbReference>
<evidence type="ECO:0000256" key="3">
    <source>
        <dbReference type="ARBA" id="ARBA00004496"/>
    </source>
</evidence>
<keyword evidence="6" id="KW-0004">4Fe-4S</keyword>
<dbReference type="GO" id="GO:0000155">
    <property type="term" value="F:phosphorelay sensor kinase activity"/>
    <property type="evidence" value="ECO:0007669"/>
    <property type="project" value="InterPro"/>
</dbReference>
<dbReference type="PANTHER" id="PTHR24421:SF10">
    <property type="entry name" value="NITRATE_NITRITE SENSOR PROTEIN NARQ"/>
    <property type="match status" value="1"/>
</dbReference>
<keyword evidence="13" id="KW-0408">Iron</keyword>
<dbReference type="OrthoDB" id="227596at2"/>
<dbReference type="PANTHER" id="PTHR24421">
    <property type="entry name" value="NITRATE/NITRITE SENSOR PROTEIN NARX-RELATED"/>
    <property type="match status" value="1"/>
</dbReference>
<organism evidence="21 22">
    <name type="scientific">Bailinhaonella thermotolerans</name>
    <dbReference type="NCBI Taxonomy" id="1070861"/>
    <lineage>
        <taxon>Bacteria</taxon>
        <taxon>Bacillati</taxon>
        <taxon>Actinomycetota</taxon>
        <taxon>Actinomycetes</taxon>
        <taxon>Streptosporangiales</taxon>
        <taxon>Streptosporangiaceae</taxon>
        <taxon>Bailinhaonella</taxon>
    </lineage>
</organism>
<reference evidence="21 22" key="1">
    <citation type="submission" date="2018-09" db="EMBL/GenBank/DDBJ databases">
        <title>YIM 75507 draft genome.</title>
        <authorList>
            <person name="Tang S."/>
            <person name="Feng Y."/>
        </authorList>
    </citation>
    <scope>NUCLEOTIDE SEQUENCE [LARGE SCALE GENOMIC DNA]</scope>
    <source>
        <strain evidence="21 22">YIM 75507</strain>
    </source>
</reference>
<keyword evidence="7" id="KW-0963">Cytoplasm</keyword>
<feature type="domain" description="Histidine kinase/HSP90-like ATPase" evidence="20">
    <location>
        <begin position="285"/>
        <end position="375"/>
    </location>
</feature>
<dbReference type="Pfam" id="PF07730">
    <property type="entry name" value="HisKA_3"/>
    <property type="match status" value="1"/>
</dbReference>
<dbReference type="InterPro" id="IPR003594">
    <property type="entry name" value="HATPase_dom"/>
</dbReference>
<dbReference type="GO" id="GO:0051539">
    <property type="term" value="F:4 iron, 4 sulfur cluster binding"/>
    <property type="evidence" value="ECO:0007669"/>
    <property type="project" value="UniProtKB-KW"/>
</dbReference>
<evidence type="ECO:0000256" key="7">
    <source>
        <dbReference type="ARBA" id="ARBA00022490"/>
    </source>
</evidence>
<evidence type="ECO:0000256" key="19">
    <source>
        <dbReference type="SAM" id="Phobius"/>
    </source>
</evidence>
<feature type="transmembrane region" description="Helical" evidence="19">
    <location>
        <begin position="47"/>
        <end position="63"/>
    </location>
</feature>
<comment type="catalytic activity">
    <reaction evidence="1">
        <text>ATP + protein L-histidine = ADP + protein N-phospho-L-histidine.</text>
        <dbReference type="EC" id="2.7.13.3"/>
    </reaction>
</comment>
<comment type="cofactor">
    <cofactor evidence="2">
        <name>[4Fe-4S] cluster</name>
        <dbReference type="ChEBI" id="CHEBI:49883"/>
    </cofactor>
</comment>
<keyword evidence="10" id="KW-0547">Nucleotide-binding</keyword>
<feature type="transmembrane region" description="Helical" evidence="19">
    <location>
        <begin position="108"/>
        <end position="126"/>
    </location>
</feature>
<evidence type="ECO:0000256" key="12">
    <source>
        <dbReference type="ARBA" id="ARBA00022840"/>
    </source>
</evidence>
<sequence length="377" mass="38934">MGGVWERARVWWADGWLSLPLLAVGLIGTGPAAVLQPDAARPPDPPAYTLIVAAALALAARRRPGVALAVNGALVSAYLAAGYPFGPILLTVPFAMYGVAAAWPAGRAAAVVAADFAVLMVAAFAKNFAEGGDRPANTVVWGAIALVALAAGVTVRTRREAAAGLRTAQARRVASEERLRMAQDLHDSIGHGLAVIAMQTGVALHVLDRDAGEARRALEAARAASRAALDDLRAELDRLRGDRPEPGPRPRPGLGDLDALAERVRAGGIEVSVEVGPDLGVSGPVDVAAFRIVREALTNVLRHADAAAARVRVGRDGDDLLVEVIDTGPGTGRVSGAGLGIAGMRAQAERLGGTLHAGRRPGGGFVVRARLPREARP</sequence>
<evidence type="ECO:0000256" key="10">
    <source>
        <dbReference type="ARBA" id="ARBA00022741"/>
    </source>
</evidence>
<protein>
    <recommendedName>
        <fullName evidence="5">Oxygen sensor histidine kinase NreB</fullName>
        <ecNumber evidence="4">2.7.13.3</ecNumber>
    </recommendedName>
    <alternativeName>
        <fullName evidence="17">Nitrogen regulation protein B</fullName>
    </alternativeName>
</protein>
<dbReference type="RefSeq" id="WP_119924517.1">
    <property type="nucleotide sequence ID" value="NZ_QZEY01000001.1"/>
</dbReference>
<evidence type="ECO:0000256" key="8">
    <source>
        <dbReference type="ARBA" id="ARBA00022553"/>
    </source>
</evidence>
<comment type="function">
    <text evidence="16">Member of the two-component regulatory system NreB/NreC involved in the control of dissimilatory nitrate/nitrite reduction in response to oxygen. NreB functions as a direct oxygen sensor histidine kinase which is autophosphorylated, in the absence of oxygen, probably at the conserved histidine residue, and transfers its phosphate group probably to a conserved aspartate residue of NreC. NreB/NreC activates the expression of the nitrate (narGHJI) and nitrite (nir) reductase operons, as well as the putative nitrate transporter gene narT.</text>
</comment>
<keyword evidence="12" id="KW-0067">ATP-binding</keyword>
<dbReference type="GO" id="GO:0005524">
    <property type="term" value="F:ATP binding"/>
    <property type="evidence" value="ECO:0007669"/>
    <property type="project" value="UniProtKB-KW"/>
</dbReference>
<dbReference type="InterPro" id="IPR050482">
    <property type="entry name" value="Sensor_HK_TwoCompSys"/>
</dbReference>
<dbReference type="PRINTS" id="PR00344">
    <property type="entry name" value="BCTRLSENSOR"/>
</dbReference>
<comment type="caution">
    <text evidence="21">The sequence shown here is derived from an EMBL/GenBank/DDBJ whole genome shotgun (WGS) entry which is preliminary data.</text>
</comment>
<keyword evidence="8" id="KW-0597">Phosphoprotein</keyword>
<keyword evidence="22" id="KW-1185">Reference proteome</keyword>
<keyword evidence="19" id="KW-0812">Transmembrane</keyword>
<evidence type="ECO:0000256" key="14">
    <source>
        <dbReference type="ARBA" id="ARBA00023012"/>
    </source>
</evidence>